<dbReference type="Proteomes" id="UP001529235">
    <property type="component" value="Unassembled WGS sequence"/>
</dbReference>
<keyword evidence="2" id="KW-1185">Reference proteome</keyword>
<reference evidence="1 2" key="1">
    <citation type="submission" date="2023-05" db="EMBL/GenBank/DDBJ databases">
        <title>A new hyperthermophilic archaea 'Ignisphaera cupida' sp. nov. and description of the family 'Ignisphaeraceae' fam. nov.</title>
        <authorList>
            <person name="Podosokorskaya O.A."/>
            <person name="Elcheninov A.G."/>
            <person name="Klukina A."/>
            <person name="Merkel A.Y."/>
        </authorList>
    </citation>
    <scope>NUCLEOTIDE SEQUENCE [LARGE SCALE GENOMIC DNA]</scope>
    <source>
        <strain evidence="1 2">4213-co</strain>
    </source>
</reference>
<gene>
    <name evidence="1" type="ORF">QPL79_01680</name>
</gene>
<dbReference type="SUPFAM" id="SSF51445">
    <property type="entry name" value="(Trans)glycosidases"/>
    <property type="match status" value="1"/>
</dbReference>
<comment type="caution">
    <text evidence="1">The sequence shown here is derived from an EMBL/GenBank/DDBJ whole genome shotgun (WGS) entry which is preliminary data.</text>
</comment>
<organism evidence="1 2">
    <name type="scientific">Ignisphaera cupida</name>
    <dbReference type="NCBI Taxonomy" id="3050454"/>
    <lineage>
        <taxon>Archaea</taxon>
        <taxon>Thermoproteota</taxon>
        <taxon>Thermoprotei</taxon>
        <taxon>Desulfurococcales</taxon>
        <taxon>Desulfurococcaceae</taxon>
        <taxon>Ignisphaera</taxon>
    </lineage>
</organism>
<protein>
    <recommendedName>
        <fullName evidence="3">Glycoside hydrolase family 5 domain-containing protein</fullName>
    </recommendedName>
</protein>
<proteinExistence type="predicted"/>
<accession>A0ABD4Z7H5</accession>
<evidence type="ECO:0008006" key="3">
    <source>
        <dbReference type="Google" id="ProtNLM"/>
    </source>
</evidence>
<evidence type="ECO:0000313" key="1">
    <source>
        <dbReference type="EMBL" id="MDK6028073.1"/>
    </source>
</evidence>
<sequence>MWHNELADQWSKNLYNVANGESLKSLEEFWSNPLTIKMFKDRIRCMIARWGYSPNIIVWEIMNEANLITGFFANRDAFVK</sequence>
<dbReference type="EMBL" id="JASNVW010000001">
    <property type="protein sequence ID" value="MDK6028073.1"/>
    <property type="molecule type" value="Genomic_DNA"/>
</dbReference>
<dbReference type="AlphaFoldDB" id="A0ABD4Z7H5"/>
<evidence type="ECO:0000313" key="2">
    <source>
        <dbReference type="Proteomes" id="UP001529235"/>
    </source>
</evidence>
<dbReference type="RefSeq" id="WP_285273047.1">
    <property type="nucleotide sequence ID" value="NZ_JASNVW010000001.1"/>
</dbReference>
<dbReference type="Gene3D" id="3.20.20.80">
    <property type="entry name" value="Glycosidases"/>
    <property type="match status" value="1"/>
</dbReference>
<dbReference type="InterPro" id="IPR017853">
    <property type="entry name" value="GH"/>
</dbReference>
<name>A0ABD4Z7H5_9CREN</name>